<feature type="compositionally biased region" description="Low complexity" evidence="1">
    <location>
        <begin position="168"/>
        <end position="180"/>
    </location>
</feature>
<organism evidence="2">
    <name type="scientific">Penaeus semisulcatus majanivirus</name>
    <dbReference type="NCBI Taxonomy" id="2984274"/>
    <lineage>
        <taxon>Viruses</taxon>
        <taxon>Viruses incertae sedis</taxon>
        <taxon>Naldaviricetes</taxon>
        <taxon>Nimaviridae</taxon>
    </lineage>
</organism>
<sequence>MINKENSENKIMKPHNTKNKNKEKHTSSKTKNKNKTKKNDTDNQKMLMQELEVLVDEAISKYDTTDTTTTTTTTTTATTTTTNNNNNNINDKNNNNTINNNDKDKDINEKKLEAMVDEAISKFDDTIDVSKNKSVNTECYTSDMKPLAVKAVKTEKKRRKDRKEKENNNNNKNNKNDMNNSSPIDNGNSEVNDEDNIIDNTMKNNDISKEENGSGMKNTIAANIITTTTATTAGATTITTDVNNDNHYNNSNVSGVKFINNDGKEDDDKVTFITNNIANTTTTPTPTVFSATNDDNDTNRDGLNETTPMYSSDLIANETTASSKTSVYSATNKNTNGKRKAVVNIDDKSCKRRRLPKSNLKHLSDVFASTFKLQSESSVPYFISSGIIKESFTSTDKIFHKKREMKYDTTVARQAIEDIYKKSIDLLTEYIKKNYISSEDVDDDDDDDDDIDDEQEKDEQTIPSYSLSKGLYNTQICKIISRFIVKGFEGKLKRPNKIKRFLLSISKKMNQDVNKCQSTTKKSKTTAVLPGSSIQKLQMDIANMLYHYILEVFPRGFMIIYKKHIEKFVTDNNITDALSSRRDHISMDEYSVDSAVDLILLNIVYPKKKELYRFPEDDPIYDFISEERKIFAFESVKTKTSVQRPVSKSLLCNNAHRYLTHLDKMRMELNMSPDELMETVFLPVSIDMEETNARYSSNDSGHNNCEATTEIGLIIKCYSR</sequence>
<accession>A0A9C7CEQ1</accession>
<proteinExistence type="predicted"/>
<evidence type="ECO:0000256" key="1">
    <source>
        <dbReference type="SAM" id="MobiDB-lite"/>
    </source>
</evidence>
<name>A0A9C7CEQ1_9VIRU</name>
<dbReference type="EMBL" id="LC738873">
    <property type="protein sequence ID" value="BDT62277.1"/>
    <property type="molecule type" value="Genomic_DNA"/>
</dbReference>
<feature type="region of interest" description="Disordered" evidence="1">
    <location>
        <begin position="1"/>
        <end position="44"/>
    </location>
</feature>
<feature type="compositionally biased region" description="Acidic residues" evidence="1">
    <location>
        <begin position="439"/>
        <end position="457"/>
    </location>
</feature>
<feature type="compositionally biased region" description="Low complexity" evidence="1">
    <location>
        <begin position="66"/>
        <end position="100"/>
    </location>
</feature>
<feature type="region of interest" description="Disordered" evidence="1">
    <location>
        <begin position="149"/>
        <end position="196"/>
    </location>
</feature>
<feature type="region of interest" description="Disordered" evidence="1">
    <location>
        <begin position="66"/>
        <end position="104"/>
    </location>
</feature>
<feature type="region of interest" description="Disordered" evidence="1">
    <location>
        <begin position="438"/>
        <end position="461"/>
    </location>
</feature>
<protein>
    <submittedName>
        <fullName evidence="2">Uncharacterized protein</fullName>
    </submittedName>
</protein>
<reference evidence="2" key="1">
    <citation type="submission" date="2022-10" db="EMBL/GenBank/DDBJ databases">
        <title>Genome sequences of endogenous nimaviruses in decapod crustaceans.</title>
        <authorList>
            <person name="Kawato S."/>
            <person name="Nozaki R."/>
            <person name="Kondo H."/>
            <person name="Hirono I."/>
        </authorList>
    </citation>
    <scope>NUCLEOTIDE SEQUENCE</scope>
    <source>
        <strain evidence="2">Kagawa2020</strain>
    </source>
</reference>
<evidence type="ECO:0000313" key="2">
    <source>
        <dbReference type="EMBL" id="BDT62277.1"/>
    </source>
</evidence>
<feature type="compositionally biased region" description="Basic residues" evidence="1">
    <location>
        <begin position="12"/>
        <end position="36"/>
    </location>
</feature>
<feature type="compositionally biased region" description="Polar residues" evidence="1">
    <location>
        <begin position="181"/>
        <end position="190"/>
    </location>
</feature>
<feature type="compositionally biased region" description="Basic and acidic residues" evidence="1">
    <location>
        <begin position="1"/>
        <end position="11"/>
    </location>
</feature>